<dbReference type="InterPro" id="IPR010432">
    <property type="entry name" value="RDD"/>
</dbReference>
<keyword evidence="5 6" id="KW-0472">Membrane</keyword>
<dbReference type="InterPro" id="IPR051791">
    <property type="entry name" value="Pra-immunoreactive"/>
</dbReference>
<dbReference type="AlphaFoldDB" id="A0A919BBL7"/>
<evidence type="ECO:0000256" key="3">
    <source>
        <dbReference type="ARBA" id="ARBA00022692"/>
    </source>
</evidence>
<reference evidence="8" key="2">
    <citation type="submission" date="2020-09" db="EMBL/GenBank/DDBJ databases">
        <authorList>
            <person name="Sun Q."/>
            <person name="Kim S."/>
        </authorList>
    </citation>
    <scope>NUCLEOTIDE SEQUENCE</scope>
    <source>
        <strain evidence="8">KCTC 42731</strain>
    </source>
</reference>
<feature type="transmembrane region" description="Helical" evidence="6">
    <location>
        <begin position="67"/>
        <end position="89"/>
    </location>
</feature>
<reference evidence="8" key="1">
    <citation type="journal article" date="2014" name="Int. J. Syst. Evol. Microbiol.">
        <title>Complete genome sequence of Corynebacterium casei LMG S-19264T (=DSM 44701T), isolated from a smear-ripened cheese.</title>
        <authorList>
            <consortium name="US DOE Joint Genome Institute (JGI-PGF)"/>
            <person name="Walter F."/>
            <person name="Albersmeier A."/>
            <person name="Kalinowski J."/>
            <person name="Ruckert C."/>
        </authorList>
    </citation>
    <scope>NUCLEOTIDE SEQUENCE</scope>
    <source>
        <strain evidence="8">KCTC 42731</strain>
    </source>
</reference>
<evidence type="ECO:0000313" key="9">
    <source>
        <dbReference type="Proteomes" id="UP000623842"/>
    </source>
</evidence>
<gene>
    <name evidence="8" type="ORF">GCM10017161_00730</name>
</gene>
<evidence type="ECO:0000313" key="8">
    <source>
        <dbReference type="EMBL" id="GHF77602.1"/>
    </source>
</evidence>
<evidence type="ECO:0000256" key="6">
    <source>
        <dbReference type="SAM" id="Phobius"/>
    </source>
</evidence>
<feature type="transmembrane region" description="Helical" evidence="6">
    <location>
        <begin position="122"/>
        <end position="138"/>
    </location>
</feature>
<keyword evidence="9" id="KW-1185">Reference proteome</keyword>
<comment type="caution">
    <text evidence="8">The sequence shown here is derived from an EMBL/GenBank/DDBJ whole genome shotgun (WGS) entry which is preliminary data.</text>
</comment>
<dbReference type="RefSeq" id="WP_189766738.1">
    <property type="nucleotide sequence ID" value="NZ_BNCK01000001.1"/>
</dbReference>
<dbReference type="PANTHER" id="PTHR36115:SF10">
    <property type="entry name" value="RDD DOMAIN-CONTAINING PROTEIN"/>
    <property type="match status" value="1"/>
</dbReference>
<evidence type="ECO:0000256" key="4">
    <source>
        <dbReference type="ARBA" id="ARBA00022989"/>
    </source>
</evidence>
<dbReference type="Pfam" id="PF06271">
    <property type="entry name" value="RDD"/>
    <property type="match status" value="1"/>
</dbReference>
<dbReference type="EMBL" id="BNCK01000001">
    <property type="protein sequence ID" value="GHF77602.1"/>
    <property type="molecule type" value="Genomic_DNA"/>
</dbReference>
<keyword evidence="3 6" id="KW-0812">Transmembrane</keyword>
<protein>
    <submittedName>
        <fullName evidence="8">RDD family protein</fullName>
    </submittedName>
</protein>
<keyword evidence="2" id="KW-1003">Cell membrane</keyword>
<accession>A0A919BBL7</accession>
<evidence type="ECO:0000259" key="7">
    <source>
        <dbReference type="Pfam" id="PF06271"/>
    </source>
</evidence>
<organism evidence="8 9">
    <name type="scientific">Thalassotalea marina</name>
    <dbReference type="NCBI Taxonomy" id="1673741"/>
    <lineage>
        <taxon>Bacteria</taxon>
        <taxon>Pseudomonadati</taxon>
        <taxon>Pseudomonadota</taxon>
        <taxon>Gammaproteobacteria</taxon>
        <taxon>Alteromonadales</taxon>
        <taxon>Colwelliaceae</taxon>
        <taxon>Thalassotalea</taxon>
    </lineage>
</organism>
<sequence length="165" mass="18845">MATDFTLFPRAGFFRRLGAWVYDALLVVAIYMFVSLLCSAFFIALYTNGVIGSGLDIAPSDYLAQSMVFKIIMNSLSFVAIVYFFVFFWSRSGQTLGMKAWRLRIQHLDGQLMSKKMGLKRMLFSLLGLGNFWLFLNWQHKLSIQDKLTETEVVVLSLEANKAKI</sequence>
<dbReference type="GO" id="GO:0005886">
    <property type="term" value="C:plasma membrane"/>
    <property type="evidence" value="ECO:0007669"/>
    <property type="project" value="UniProtKB-SubCell"/>
</dbReference>
<evidence type="ECO:0000256" key="1">
    <source>
        <dbReference type="ARBA" id="ARBA00004651"/>
    </source>
</evidence>
<feature type="domain" description="RDD" evidence="7">
    <location>
        <begin position="11"/>
        <end position="135"/>
    </location>
</feature>
<dbReference type="PANTHER" id="PTHR36115">
    <property type="entry name" value="PROLINE-RICH ANTIGEN HOMOLOG-RELATED"/>
    <property type="match status" value="1"/>
</dbReference>
<proteinExistence type="predicted"/>
<dbReference type="Proteomes" id="UP000623842">
    <property type="component" value="Unassembled WGS sequence"/>
</dbReference>
<name>A0A919BBL7_9GAMM</name>
<feature type="transmembrane region" description="Helical" evidence="6">
    <location>
        <begin position="20"/>
        <end position="47"/>
    </location>
</feature>
<evidence type="ECO:0000256" key="2">
    <source>
        <dbReference type="ARBA" id="ARBA00022475"/>
    </source>
</evidence>
<keyword evidence="4 6" id="KW-1133">Transmembrane helix</keyword>
<evidence type="ECO:0000256" key="5">
    <source>
        <dbReference type="ARBA" id="ARBA00023136"/>
    </source>
</evidence>
<comment type="subcellular location">
    <subcellularLocation>
        <location evidence="1">Cell membrane</location>
        <topology evidence="1">Multi-pass membrane protein</topology>
    </subcellularLocation>
</comment>